<accession>A0A4Q9LTW3</accession>
<dbReference type="EMBL" id="PITK01000778">
    <property type="protein sequence ID" value="TBU12385.1"/>
    <property type="molecule type" value="Genomic_DNA"/>
</dbReference>
<feature type="compositionally biased region" description="Polar residues" evidence="1">
    <location>
        <begin position="210"/>
        <end position="224"/>
    </location>
</feature>
<organism evidence="2 4">
    <name type="scientific">Hamiltosporidium tvaerminnensis</name>
    <dbReference type="NCBI Taxonomy" id="1176355"/>
    <lineage>
        <taxon>Eukaryota</taxon>
        <taxon>Fungi</taxon>
        <taxon>Fungi incertae sedis</taxon>
        <taxon>Microsporidia</taxon>
        <taxon>Dubosqiidae</taxon>
        <taxon>Hamiltosporidium</taxon>
    </lineage>
</organism>
<evidence type="ECO:0000313" key="3">
    <source>
        <dbReference type="EMBL" id="TBU12385.1"/>
    </source>
</evidence>
<protein>
    <submittedName>
        <fullName evidence="2">Uncharacterized protein</fullName>
    </submittedName>
</protein>
<evidence type="ECO:0000256" key="1">
    <source>
        <dbReference type="SAM" id="MobiDB-lite"/>
    </source>
</evidence>
<reference evidence="2 4" key="1">
    <citation type="submission" date="2017-12" db="EMBL/GenBank/DDBJ databases">
        <authorList>
            <person name="Pombert J.-F."/>
            <person name="Haag K.L."/>
            <person name="Ebert D."/>
        </authorList>
    </citation>
    <scope>NUCLEOTIDE SEQUENCE [LARGE SCALE GENOMIC DNA]</scope>
    <source>
        <strain evidence="2">IL-G-3</strain>
    </source>
</reference>
<dbReference type="AlphaFoldDB" id="A0A4Q9LTW3"/>
<evidence type="ECO:0000313" key="2">
    <source>
        <dbReference type="EMBL" id="TBU12059.1"/>
    </source>
</evidence>
<feature type="compositionally biased region" description="Polar residues" evidence="1">
    <location>
        <begin position="153"/>
        <end position="162"/>
    </location>
</feature>
<keyword evidence="4" id="KW-1185">Reference proteome</keyword>
<evidence type="ECO:0000313" key="4">
    <source>
        <dbReference type="Proteomes" id="UP000292282"/>
    </source>
</evidence>
<feature type="region of interest" description="Disordered" evidence="1">
    <location>
        <begin position="149"/>
        <end position="182"/>
    </location>
</feature>
<dbReference type="VEuPathDB" id="MicrosporidiaDB:CWI38_0915p0010"/>
<sequence length="224" mass="25610">MQGYLDENGEEWTENKDIVVTNKVPKIFESSGLDKSGYIFDSERYYDARGDLSDEEYYSCSANSESFKGNREFLNEKNERAVSFRKTPINESTEPNDKQAIVMNDTSKPFGVIKNSSLSLITRGKISNFFENEFNMIRDKLISRRESKKSETLIGNSPSLSNFPLKRDENYNENERRKAVKTPTFNSKISFLSLNTRKGSKRNSKKNNETGKSTDAVSNNVEVI</sequence>
<feature type="compositionally biased region" description="Basic and acidic residues" evidence="1">
    <location>
        <begin position="165"/>
        <end position="177"/>
    </location>
</feature>
<feature type="region of interest" description="Disordered" evidence="1">
    <location>
        <begin position="196"/>
        <end position="224"/>
    </location>
</feature>
<name>A0A4Q9LTW3_9MICR</name>
<proteinExistence type="predicted"/>
<comment type="caution">
    <text evidence="2">The sequence shown here is derived from an EMBL/GenBank/DDBJ whole genome shotgun (WGS) entry which is preliminary data.</text>
</comment>
<gene>
    <name evidence="3" type="ORF">CWI38_0778p0020</name>
    <name evidence="2" type="ORF">CWI38_0915p0010</name>
</gene>
<dbReference type="Proteomes" id="UP000292282">
    <property type="component" value="Unassembled WGS sequence"/>
</dbReference>
<dbReference type="VEuPathDB" id="MicrosporidiaDB:CWI38_0778p0020"/>
<dbReference type="EMBL" id="PITK01000915">
    <property type="protein sequence ID" value="TBU12059.1"/>
    <property type="molecule type" value="Genomic_DNA"/>
</dbReference>